<dbReference type="InterPro" id="IPR050570">
    <property type="entry name" value="Cell_wall_metabolism_enzyme"/>
</dbReference>
<dbReference type="GO" id="GO:0004222">
    <property type="term" value="F:metalloendopeptidase activity"/>
    <property type="evidence" value="ECO:0007669"/>
    <property type="project" value="TreeGrafter"/>
</dbReference>
<accession>A0A7X0SMR5</accession>
<dbReference type="Proteomes" id="UP000564644">
    <property type="component" value="Unassembled WGS sequence"/>
</dbReference>
<evidence type="ECO:0000256" key="1">
    <source>
        <dbReference type="SAM" id="Phobius"/>
    </source>
</evidence>
<keyword evidence="4" id="KW-1185">Reference proteome</keyword>
<dbReference type="SUPFAM" id="SSF51261">
    <property type="entry name" value="Duplicated hybrid motif"/>
    <property type="match status" value="1"/>
</dbReference>
<dbReference type="Gene3D" id="2.70.70.10">
    <property type="entry name" value="Glucose Permease (Domain IIA)"/>
    <property type="match status" value="1"/>
</dbReference>
<feature type="transmembrane region" description="Helical" evidence="1">
    <location>
        <begin position="14"/>
        <end position="47"/>
    </location>
</feature>
<dbReference type="PANTHER" id="PTHR21666:SF270">
    <property type="entry name" value="MUREIN HYDROLASE ACTIVATOR ENVC"/>
    <property type="match status" value="1"/>
</dbReference>
<dbReference type="SUPFAM" id="SSF53955">
    <property type="entry name" value="Lysozyme-like"/>
    <property type="match status" value="1"/>
</dbReference>
<dbReference type="EMBL" id="JACJVO010000021">
    <property type="protein sequence ID" value="MBB6732781.1"/>
    <property type="molecule type" value="Genomic_DNA"/>
</dbReference>
<keyword evidence="1" id="KW-0812">Transmembrane</keyword>
<dbReference type="AlphaFoldDB" id="A0A7X0SMR5"/>
<dbReference type="Pfam" id="PF01551">
    <property type="entry name" value="Peptidase_M23"/>
    <property type="match status" value="1"/>
</dbReference>
<keyword evidence="1" id="KW-0472">Membrane</keyword>
<comment type="caution">
    <text evidence="3">The sequence shown here is derived from an EMBL/GenBank/DDBJ whole genome shotgun (WGS) entry which is preliminary data.</text>
</comment>
<reference evidence="3 4" key="1">
    <citation type="submission" date="2020-08" db="EMBL/GenBank/DDBJ databases">
        <title>Cohnella phylogeny.</title>
        <authorList>
            <person name="Dunlap C."/>
        </authorList>
    </citation>
    <scope>NUCLEOTIDE SEQUENCE [LARGE SCALE GENOMIC DNA]</scope>
    <source>
        <strain evidence="3 4">CBP 2801</strain>
    </source>
</reference>
<keyword evidence="1" id="KW-1133">Transmembrane helix</keyword>
<evidence type="ECO:0000313" key="4">
    <source>
        <dbReference type="Proteomes" id="UP000564644"/>
    </source>
</evidence>
<dbReference type="PANTHER" id="PTHR21666">
    <property type="entry name" value="PEPTIDASE-RELATED"/>
    <property type="match status" value="1"/>
</dbReference>
<feature type="domain" description="M23ase beta-sheet core" evidence="2">
    <location>
        <begin position="218"/>
        <end position="313"/>
    </location>
</feature>
<dbReference type="CDD" id="cd12797">
    <property type="entry name" value="M23_peptidase"/>
    <property type="match status" value="1"/>
</dbReference>
<organism evidence="3 4">
    <name type="scientific">Cohnella zeiphila</name>
    <dbReference type="NCBI Taxonomy" id="2761120"/>
    <lineage>
        <taxon>Bacteria</taxon>
        <taxon>Bacillati</taxon>
        <taxon>Bacillota</taxon>
        <taxon>Bacilli</taxon>
        <taxon>Bacillales</taxon>
        <taxon>Paenibacillaceae</taxon>
        <taxon>Cohnella</taxon>
    </lineage>
</organism>
<name>A0A7X0SMR5_9BACL</name>
<dbReference type="InterPro" id="IPR011055">
    <property type="entry name" value="Dup_hybrid_motif"/>
</dbReference>
<protein>
    <submittedName>
        <fullName evidence="3">M23 family metallopeptidase</fullName>
    </submittedName>
</protein>
<evidence type="ECO:0000259" key="2">
    <source>
        <dbReference type="Pfam" id="PF01551"/>
    </source>
</evidence>
<dbReference type="InterPro" id="IPR023346">
    <property type="entry name" value="Lysozyme-like_dom_sf"/>
</dbReference>
<sequence length="322" mass="35011">MIRMDANRLIKKRAIWWVVGSVSVTGIAIVLLGFMLAFAVLGALIGASDTSGMEGIPVPDEETFDVPAPLLPIYIRAENEKASWARLAAIHKVTNDFGADQPKRFDTIGPLGFPRPLWEAYRIDGDGDGKIDPDNPYDAIFSLAHYLQVSSLDADETLRAWFLNEEDVEVVHRQESAYTSMLHVHASGEWLWPLIGYTNISSPFGNRVDPVTGAPIEFHAGVDIPAPLGTPVLATQNGTVVQTIRGNMGYGNHILLQHAGGFISLYGHLSDIGVKTGQQVQRGEVIGWTGSTGKSTGPHLHFEIRLNGQAVNPMDYFKEGAG</sequence>
<evidence type="ECO:0000313" key="3">
    <source>
        <dbReference type="EMBL" id="MBB6732781.1"/>
    </source>
</evidence>
<proteinExistence type="predicted"/>
<gene>
    <name evidence="3" type="ORF">H7C18_17855</name>
</gene>
<dbReference type="InterPro" id="IPR016047">
    <property type="entry name" value="M23ase_b-sheet_dom"/>
</dbReference>